<dbReference type="RefSeq" id="WP_094943272.1">
    <property type="nucleotide sequence ID" value="NZ_NOKQ01000218.1"/>
</dbReference>
<dbReference type="AlphaFoldDB" id="A0A264W2H9"/>
<proteinExistence type="predicted"/>
<organism evidence="2 3">
    <name type="scientific">Tetzosporium hominis</name>
    <dbReference type="NCBI Taxonomy" id="2020506"/>
    <lineage>
        <taxon>Bacteria</taxon>
        <taxon>Bacillati</taxon>
        <taxon>Bacillota</taxon>
        <taxon>Bacilli</taxon>
        <taxon>Bacillales</taxon>
        <taxon>Caryophanaceae</taxon>
        <taxon>Tetzosporium</taxon>
    </lineage>
</organism>
<protein>
    <recommendedName>
        <fullName evidence="1">Immunity protein Imm33 domain-containing protein</fullName>
    </recommendedName>
</protein>
<reference evidence="2 3" key="1">
    <citation type="submission" date="2017-07" db="EMBL/GenBank/DDBJ databases">
        <title>Tetzosporium hominis gen.nov. sp.nov.</title>
        <authorList>
            <person name="Tetz G."/>
            <person name="Tetz V."/>
        </authorList>
    </citation>
    <scope>NUCLEOTIDE SEQUENCE [LARGE SCALE GENOMIC DNA]</scope>
    <source>
        <strain evidence="2 3">VT-49</strain>
    </source>
</reference>
<comment type="caution">
    <text evidence="2">The sequence shown here is derived from an EMBL/GenBank/DDBJ whole genome shotgun (WGS) entry which is preliminary data.</text>
</comment>
<evidence type="ECO:0000313" key="3">
    <source>
        <dbReference type="Proteomes" id="UP000217065"/>
    </source>
</evidence>
<feature type="domain" description="Immunity protein Imm33" evidence="1">
    <location>
        <begin position="10"/>
        <end position="91"/>
    </location>
</feature>
<sequence length="105" mass="12094">MKKSSGLGGCVISNNILTGKGDLRWCIKEEPVNDVDTGWRFLSDNDTEEFLSDSSNMSVCDWNTIFEIEPAVMKIYDMPIHTEVTLLKENNRRFFVYTDSEEEVF</sequence>
<evidence type="ECO:0000259" key="1">
    <source>
        <dbReference type="Pfam" id="PF09951"/>
    </source>
</evidence>
<accession>A0A264W2H9</accession>
<name>A0A264W2H9_9BACL</name>
<dbReference type="Proteomes" id="UP000217065">
    <property type="component" value="Unassembled WGS sequence"/>
</dbReference>
<evidence type="ECO:0000313" key="2">
    <source>
        <dbReference type="EMBL" id="OZS77775.1"/>
    </source>
</evidence>
<dbReference type="Pfam" id="PF09951">
    <property type="entry name" value="Imm33"/>
    <property type="match status" value="1"/>
</dbReference>
<gene>
    <name evidence="2" type="ORF">CF394_09580</name>
</gene>
<dbReference type="EMBL" id="NOKQ01000218">
    <property type="protein sequence ID" value="OZS77775.1"/>
    <property type="molecule type" value="Genomic_DNA"/>
</dbReference>
<dbReference type="InterPro" id="IPR018689">
    <property type="entry name" value="Imm33_dom"/>
</dbReference>
<keyword evidence="3" id="KW-1185">Reference proteome</keyword>
<dbReference type="OrthoDB" id="9789980at2"/>